<dbReference type="EMBL" id="CBXE010000007">
    <property type="protein sequence ID" value="CDL79079.1"/>
    <property type="molecule type" value="Genomic_DNA"/>
</dbReference>
<organism evidence="4 5">
    <name type="scientific">Xenorhabdus cabanillasii JM26</name>
    <dbReference type="NCBI Taxonomy" id="1427517"/>
    <lineage>
        <taxon>Bacteria</taxon>
        <taxon>Pseudomonadati</taxon>
        <taxon>Pseudomonadota</taxon>
        <taxon>Gammaproteobacteria</taxon>
        <taxon>Enterobacterales</taxon>
        <taxon>Morganellaceae</taxon>
        <taxon>Xenorhabdus</taxon>
    </lineage>
</organism>
<evidence type="ECO:0000313" key="4">
    <source>
        <dbReference type="EMBL" id="CDL79079.1"/>
    </source>
</evidence>
<comment type="subcellular location">
    <subcellularLocation>
        <location evidence="1">Virion</location>
    </subcellularLocation>
</comment>
<dbReference type="PANTHER" id="PTHR35191">
    <property type="entry name" value="PROPHAGE SIDE TAIL FIBER PROTEIN HOMOLOG STFQ-RELATED"/>
    <property type="match status" value="1"/>
</dbReference>
<comment type="caution">
    <text evidence="4">The sequence shown here is derived from an EMBL/GenBank/DDBJ whole genome shotgun (WGS) entry which is preliminary data.</text>
</comment>
<dbReference type="InterPro" id="IPR037053">
    <property type="entry name" value="Phage_tail_collar_dom_sf"/>
</dbReference>
<dbReference type="RefSeq" id="WP_038259492.1">
    <property type="nucleotide sequence ID" value="NZ_CAWLVK010000007.1"/>
</dbReference>
<dbReference type="Proteomes" id="UP000019197">
    <property type="component" value="Unassembled WGS sequence"/>
</dbReference>
<evidence type="ECO:0000259" key="3">
    <source>
        <dbReference type="Pfam" id="PF07484"/>
    </source>
</evidence>
<sequence>MSIQDSNSSVVVPTMDDVRKAIKEAIEEHAASRNHPYATLEDRGFVTLSNEVDSDSEITAATSKAVKAANDNANTRLSKGQNGADISDKEEFIKNLGLETIMEGLSLPVGVPVPWPTENPPEGWLICNGDSFDKARYPKLALAYPSGKLPDLRGEFIRGWDNEGTIDPGRTLLSKQQATMLPSVYSYAYSDTTGTLVTPPVKSYSPNLKDFMASDYEDPVTSSGPYLRTDLRSGGGVTLASFRVRPRNIAFNYIVRAA</sequence>
<keyword evidence="2" id="KW-0945">Host-virus interaction</keyword>
<dbReference type="PANTHER" id="PTHR35191:SF1">
    <property type="entry name" value="PROPHAGE SIDE TAIL FIBER PROTEIN HOMOLOG STFQ-RELATED"/>
    <property type="match status" value="1"/>
</dbReference>
<proteinExistence type="predicted"/>
<dbReference type="Gene3D" id="3.90.1340.10">
    <property type="entry name" value="Phage tail collar domain"/>
    <property type="match status" value="1"/>
</dbReference>
<dbReference type="GO" id="GO:0046718">
    <property type="term" value="P:symbiont entry into host cell"/>
    <property type="evidence" value="ECO:0007669"/>
    <property type="project" value="InterPro"/>
</dbReference>
<dbReference type="InterPro" id="IPR005068">
    <property type="entry name" value="Phage_lambda_Stf-r2"/>
</dbReference>
<dbReference type="InterPro" id="IPR011083">
    <property type="entry name" value="Phage_tail_collar_dom"/>
</dbReference>
<name>W1IKX2_9GAMM</name>
<dbReference type="GO" id="GO:0019062">
    <property type="term" value="P:virion attachment to host cell"/>
    <property type="evidence" value="ECO:0007669"/>
    <property type="project" value="InterPro"/>
</dbReference>
<dbReference type="Pfam" id="PF03406">
    <property type="entry name" value="Phage_fiber_2"/>
    <property type="match status" value="1"/>
</dbReference>
<protein>
    <submittedName>
        <fullName evidence="4">E14 prophage tail fiber protein (Modular protein)</fullName>
    </submittedName>
</protein>
<dbReference type="InterPro" id="IPR051934">
    <property type="entry name" value="Phage_Tail_Fiber_Structural"/>
</dbReference>
<evidence type="ECO:0000256" key="2">
    <source>
        <dbReference type="ARBA" id="ARBA00022581"/>
    </source>
</evidence>
<dbReference type="Pfam" id="PF07484">
    <property type="entry name" value="Collar"/>
    <property type="match status" value="1"/>
</dbReference>
<evidence type="ECO:0000256" key="1">
    <source>
        <dbReference type="ARBA" id="ARBA00004328"/>
    </source>
</evidence>
<dbReference type="SUPFAM" id="SSF88874">
    <property type="entry name" value="Receptor-binding domain of short tail fibre protein gp12"/>
    <property type="match status" value="1"/>
</dbReference>
<reference evidence="4 5" key="1">
    <citation type="submission" date="2013-11" db="EMBL/GenBank/DDBJ databases">
        <title>Draft genome sequence and annotation of the entomopathogenic bacterium, Xenorhabdus cabanillasi strain JM26.</title>
        <authorList>
            <person name="Gualtieri M."/>
            <person name="Ogier J.C."/>
            <person name="Pages S."/>
            <person name="Givaudan A."/>
            <person name="Gaudriault S."/>
        </authorList>
    </citation>
    <scope>NUCLEOTIDE SEQUENCE [LARGE SCALE GENOMIC DNA]</scope>
    <source>
        <strain evidence="4 5">JM26</strain>
    </source>
</reference>
<accession>W1IKX2</accession>
<evidence type="ECO:0000313" key="5">
    <source>
        <dbReference type="Proteomes" id="UP000019197"/>
    </source>
</evidence>
<dbReference type="AlphaFoldDB" id="W1IKX2"/>
<gene>
    <name evidence="4" type="ORF">XCR1_1040004</name>
</gene>
<feature type="domain" description="Phage tail collar" evidence="3">
    <location>
        <begin position="110"/>
        <end position="157"/>
    </location>
</feature>